<gene>
    <name evidence="3" type="ORF">SAMN02982927_00844</name>
</gene>
<dbReference type="Proteomes" id="UP000198752">
    <property type="component" value="Unassembled WGS sequence"/>
</dbReference>
<feature type="transmembrane region" description="Helical" evidence="2">
    <location>
        <begin position="7"/>
        <end position="28"/>
    </location>
</feature>
<feature type="transmembrane region" description="Helical" evidence="2">
    <location>
        <begin position="94"/>
        <end position="115"/>
    </location>
</feature>
<feature type="compositionally biased region" description="Gly residues" evidence="1">
    <location>
        <begin position="71"/>
        <end position="81"/>
    </location>
</feature>
<evidence type="ECO:0000256" key="1">
    <source>
        <dbReference type="SAM" id="MobiDB-lite"/>
    </source>
</evidence>
<organism evidence="3 4">
    <name type="scientific">Sporolactobacillus nakayamae</name>
    <dbReference type="NCBI Taxonomy" id="269670"/>
    <lineage>
        <taxon>Bacteria</taxon>
        <taxon>Bacillati</taxon>
        <taxon>Bacillota</taxon>
        <taxon>Bacilli</taxon>
        <taxon>Bacillales</taxon>
        <taxon>Sporolactobacillaceae</taxon>
        <taxon>Sporolactobacillus</taxon>
    </lineage>
</organism>
<keyword evidence="2" id="KW-0812">Transmembrane</keyword>
<protein>
    <submittedName>
        <fullName evidence="3">Uncharacterized protein</fullName>
    </submittedName>
</protein>
<keyword evidence="2" id="KW-1133">Transmembrane helix</keyword>
<dbReference type="RefSeq" id="WP_093670384.1">
    <property type="nucleotide sequence ID" value="NZ_FOOY01000005.1"/>
</dbReference>
<dbReference type="EMBL" id="FOOY01000005">
    <property type="protein sequence ID" value="SFG16197.1"/>
    <property type="molecule type" value="Genomic_DNA"/>
</dbReference>
<dbReference type="OrthoDB" id="1787325at2"/>
<dbReference type="AlphaFoldDB" id="A0A1I2PQA1"/>
<evidence type="ECO:0000313" key="4">
    <source>
        <dbReference type="Proteomes" id="UP000198752"/>
    </source>
</evidence>
<reference evidence="4" key="1">
    <citation type="submission" date="2016-10" db="EMBL/GenBank/DDBJ databases">
        <authorList>
            <person name="Varghese N."/>
            <person name="Submissions S."/>
        </authorList>
    </citation>
    <scope>NUCLEOTIDE SEQUENCE [LARGE SCALE GENOMIC DNA]</scope>
    <source>
        <strain evidence="4">ATCC 700379</strain>
    </source>
</reference>
<feature type="compositionally biased region" description="Polar residues" evidence="1">
    <location>
        <begin position="45"/>
        <end position="65"/>
    </location>
</feature>
<keyword evidence="4" id="KW-1185">Reference proteome</keyword>
<sequence length="134" mass="14225">MDRVLKINYWIGIVVAIALLLQSAYGIYHFVHTKQQAQSIQKNFSQSMPNSSNGNAFGNAPSGTNGEPHFGSGGSRGGARPSGGMSAQSNPLSLAVHILTLILSVSALVMTGILGRNNAKKKKELISKEKSTEE</sequence>
<accession>A0A1I2PQA1</accession>
<evidence type="ECO:0000313" key="3">
    <source>
        <dbReference type="EMBL" id="SFG16197.1"/>
    </source>
</evidence>
<name>A0A1I2PQA1_9BACL</name>
<feature type="region of interest" description="Disordered" evidence="1">
    <location>
        <begin position="45"/>
        <end position="86"/>
    </location>
</feature>
<evidence type="ECO:0000256" key="2">
    <source>
        <dbReference type="SAM" id="Phobius"/>
    </source>
</evidence>
<proteinExistence type="predicted"/>
<keyword evidence="2" id="KW-0472">Membrane</keyword>